<dbReference type="Proteomes" id="UP001277761">
    <property type="component" value="Unassembled WGS sequence"/>
</dbReference>
<dbReference type="Pfam" id="PF01252">
    <property type="entry name" value="Peptidase_A8"/>
    <property type="match status" value="1"/>
</dbReference>
<comment type="function">
    <text evidence="9">This protein specifically catalyzes the removal of signal peptides from prolipoproteins.</text>
</comment>
<evidence type="ECO:0000256" key="9">
    <source>
        <dbReference type="HAMAP-Rule" id="MF_00161"/>
    </source>
</evidence>
<evidence type="ECO:0000256" key="8">
    <source>
        <dbReference type="ARBA" id="ARBA00023136"/>
    </source>
</evidence>
<keyword evidence="3 9" id="KW-0645">Protease</keyword>
<dbReference type="PRINTS" id="PR00781">
    <property type="entry name" value="LIPOSIGPTASE"/>
</dbReference>
<evidence type="ECO:0000256" key="6">
    <source>
        <dbReference type="ARBA" id="ARBA00022801"/>
    </source>
</evidence>
<comment type="subcellular location">
    <subcellularLocation>
        <location evidence="9">Cell membrane</location>
        <topology evidence="9">Multi-pass membrane protein</topology>
    </subcellularLocation>
</comment>
<dbReference type="EC" id="3.4.23.36" evidence="9"/>
<evidence type="ECO:0000256" key="2">
    <source>
        <dbReference type="ARBA" id="ARBA00022475"/>
    </source>
</evidence>
<keyword evidence="5 9" id="KW-0064">Aspartyl protease</keyword>
<comment type="pathway">
    <text evidence="9">Protein modification; lipoprotein biosynthesis (signal peptide cleavage).</text>
</comment>
<feature type="transmembrane region" description="Helical" evidence="9">
    <location>
        <begin position="91"/>
        <end position="111"/>
    </location>
</feature>
<feature type="region of interest" description="Disordered" evidence="11">
    <location>
        <begin position="165"/>
        <end position="195"/>
    </location>
</feature>
<dbReference type="PANTHER" id="PTHR33695">
    <property type="entry name" value="LIPOPROTEIN SIGNAL PEPTIDASE"/>
    <property type="match status" value="1"/>
</dbReference>
<evidence type="ECO:0000313" key="13">
    <source>
        <dbReference type="EMBL" id="MDX8150186.1"/>
    </source>
</evidence>
<dbReference type="RefSeq" id="WP_319952338.1">
    <property type="nucleotide sequence ID" value="NZ_JAXAVX010000001.1"/>
</dbReference>
<proteinExistence type="inferred from homology"/>
<comment type="similarity">
    <text evidence="1 9 10">Belongs to the peptidase A8 family.</text>
</comment>
<evidence type="ECO:0000256" key="7">
    <source>
        <dbReference type="ARBA" id="ARBA00022989"/>
    </source>
</evidence>
<evidence type="ECO:0000256" key="11">
    <source>
        <dbReference type="SAM" id="MobiDB-lite"/>
    </source>
</evidence>
<keyword evidence="12" id="KW-0732">Signal</keyword>
<gene>
    <name evidence="9" type="primary">lspA</name>
    <name evidence="13" type="ORF">SK069_01145</name>
</gene>
<evidence type="ECO:0000256" key="5">
    <source>
        <dbReference type="ARBA" id="ARBA00022750"/>
    </source>
</evidence>
<protein>
    <recommendedName>
        <fullName evidence="9">Lipoprotein signal peptidase</fullName>
        <ecNumber evidence="9">3.4.23.36</ecNumber>
    </recommendedName>
    <alternativeName>
        <fullName evidence="9">Prolipoprotein signal peptidase</fullName>
    </alternativeName>
    <alternativeName>
        <fullName evidence="9">Signal peptidase II</fullName>
        <shortName evidence="9">SPase II</shortName>
    </alternativeName>
</protein>
<dbReference type="InterPro" id="IPR001872">
    <property type="entry name" value="Peptidase_A8"/>
</dbReference>
<evidence type="ECO:0000256" key="10">
    <source>
        <dbReference type="RuleBase" id="RU004181"/>
    </source>
</evidence>
<feature type="chain" id="PRO_5045764818" description="Lipoprotein signal peptidase" evidence="12">
    <location>
        <begin position="23"/>
        <end position="195"/>
    </location>
</feature>
<reference evidence="13 14" key="1">
    <citation type="submission" date="2023-11" db="EMBL/GenBank/DDBJ databases">
        <authorList>
            <person name="Xu M."/>
            <person name="Jiang T."/>
        </authorList>
    </citation>
    <scope>NUCLEOTIDE SEQUENCE [LARGE SCALE GENOMIC DNA]</scope>
    <source>
        <strain evidence="13 14">SD</strain>
    </source>
</reference>
<evidence type="ECO:0000256" key="1">
    <source>
        <dbReference type="ARBA" id="ARBA00006139"/>
    </source>
</evidence>
<evidence type="ECO:0000256" key="3">
    <source>
        <dbReference type="ARBA" id="ARBA00022670"/>
    </source>
</evidence>
<evidence type="ECO:0000256" key="12">
    <source>
        <dbReference type="SAM" id="SignalP"/>
    </source>
</evidence>
<keyword evidence="6 9" id="KW-0378">Hydrolase</keyword>
<keyword evidence="8 9" id="KW-0472">Membrane</keyword>
<sequence>MRTFGVMSGRRLALVVAAAALAVDVGTKVLAESDVVLPVALPLGIDLELSHNRGIAFGSLTDLPPGVLYVGISFLVVVLAVAVLRGWPKESPVAGGLLLGGAVGNLGNRLLEGHVTDFVAVPHFAVFNLADVAITSGILVLLLTGLREQSEPDGGGVSELVRQAALASPADPDPRPSWRRGGRRLRGERHARRWR</sequence>
<feature type="signal peptide" evidence="12">
    <location>
        <begin position="1"/>
        <end position="22"/>
    </location>
</feature>
<evidence type="ECO:0000313" key="14">
    <source>
        <dbReference type="Proteomes" id="UP001277761"/>
    </source>
</evidence>
<organism evidence="13 14">
    <name type="scientific">Patulibacter brassicae</name>
    <dbReference type="NCBI Taxonomy" id="1705717"/>
    <lineage>
        <taxon>Bacteria</taxon>
        <taxon>Bacillati</taxon>
        <taxon>Actinomycetota</taxon>
        <taxon>Thermoleophilia</taxon>
        <taxon>Solirubrobacterales</taxon>
        <taxon>Patulibacteraceae</taxon>
        <taxon>Patulibacter</taxon>
    </lineage>
</organism>
<dbReference type="EMBL" id="JAXAVX010000001">
    <property type="protein sequence ID" value="MDX8150186.1"/>
    <property type="molecule type" value="Genomic_DNA"/>
</dbReference>
<feature type="compositionally biased region" description="Basic residues" evidence="11">
    <location>
        <begin position="177"/>
        <end position="195"/>
    </location>
</feature>
<name>A0ABU4VEF6_9ACTN</name>
<feature type="active site" evidence="9">
    <location>
        <position position="131"/>
    </location>
</feature>
<comment type="catalytic activity">
    <reaction evidence="9">
        <text>Release of signal peptides from bacterial membrane prolipoproteins. Hydrolyzes -Xaa-Yaa-Zaa-|-(S,diacylglyceryl)Cys-, in which Xaa is hydrophobic (preferably Leu), and Yaa (Ala or Ser) and Zaa (Gly or Ala) have small, neutral side chains.</text>
        <dbReference type="EC" id="3.4.23.36"/>
    </reaction>
</comment>
<keyword evidence="14" id="KW-1185">Reference proteome</keyword>
<dbReference type="PANTHER" id="PTHR33695:SF1">
    <property type="entry name" value="LIPOPROTEIN SIGNAL PEPTIDASE"/>
    <property type="match status" value="1"/>
</dbReference>
<feature type="active site" evidence="9">
    <location>
        <position position="117"/>
    </location>
</feature>
<accession>A0ABU4VEF6</accession>
<evidence type="ECO:0000256" key="4">
    <source>
        <dbReference type="ARBA" id="ARBA00022692"/>
    </source>
</evidence>
<keyword evidence="2 9" id="KW-1003">Cell membrane</keyword>
<comment type="caution">
    <text evidence="13">The sequence shown here is derived from an EMBL/GenBank/DDBJ whole genome shotgun (WGS) entry which is preliminary data.</text>
</comment>
<dbReference type="GO" id="GO:0004190">
    <property type="term" value="F:aspartic-type endopeptidase activity"/>
    <property type="evidence" value="ECO:0007669"/>
    <property type="project" value="UniProtKB-EC"/>
</dbReference>
<keyword evidence="4 9" id="KW-0812">Transmembrane</keyword>
<feature type="transmembrane region" description="Helical" evidence="9">
    <location>
        <begin position="123"/>
        <end position="143"/>
    </location>
</feature>
<comment type="caution">
    <text evidence="9">Lacks conserved residue(s) required for the propagation of feature annotation.</text>
</comment>
<dbReference type="HAMAP" id="MF_00161">
    <property type="entry name" value="LspA"/>
    <property type="match status" value="1"/>
</dbReference>
<keyword evidence="7 9" id="KW-1133">Transmembrane helix</keyword>
<feature type="transmembrane region" description="Helical" evidence="9">
    <location>
        <begin position="66"/>
        <end position="84"/>
    </location>
</feature>